<keyword evidence="15" id="KW-0812">Transmembrane</keyword>
<dbReference type="Pfam" id="PF02518">
    <property type="entry name" value="HATPase_c"/>
    <property type="match status" value="1"/>
</dbReference>
<keyword evidence="11" id="KW-0902">Two-component regulatory system</keyword>
<evidence type="ECO:0000256" key="10">
    <source>
        <dbReference type="ARBA" id="ARBA00023004"/>
    </source>
</evidence>
<keyword evidence="6" id="KW-0479">Metal-binding</keyword>
<evidence type="ECO:0000256" key="12">
    <source>
        <dbReference type="ARBA" id="ARBA00023014"/>
    </source>
</evidence>
<dbReference type="OrthoDB" id="9811306at2"/>
<evidence type="ECO:0000256" key="5">
    <source>
        <dbReference type="ARBA" id="ARBA00017322"/>
    </source>
</evidence>
<dbReference type="PANTHER" id="PTHR24421">
    <property type="entry name" value="NITRATE/NITRITE SENSOR PROTEIN NARX-RELATED"/>
    <property type="match status" value="1"/>
</dbReference>
<dbReference type="InterPro" id="IPR004358">
    <property type="entry name" value="Sig_transdc_His_kin-like_C"/>
</dbReference>
<keyword evidence="6" id="KW-0004">4Fe-4S</keyword>
<keyword evidence="8" id="KW-0808">Transferase</keyword>
<dbReference type="InterPro" id="IPR011712">
    <property type="entry name" value="Sig_transdc_His_kin_sub3_dim/P"/>
</dbReference>
<dbReference type="STRING" id="45496.SAMN04488079_11844"/>
<dbReference type="Pfam" id="PF07730">
    <property type="entry name" value="HisKA_3"/>
    <property type="match status" value="1"/>
</dbReference>
<dbReference type="SUPFAM" id="SSF55874">
    <property type="entry name" value="ATPase domain of HSP90 chaperone/DNA topoisomerase II/histidine kinase"/>
    <property type="match status" value="1"/>
</dbReference>
<dbReference type="GO" id="GO:0046983">
    <property type="term" value="F:protein dimerization activity"/>
    <property type="evidence" value="ECO:0007669"/>
    <property type="project" value="InterPro"/>
</dbReference>
<evidence type="ECO:0000256" key="2">
    <source>
        <dbReference type="ARBA" id="ARBA00001966"/>
    </source>
</evidence>
<comment type="catalytic activity">
    <reaction evidence="1">
        <text>ATP + protein L-histidine = ADP + protein N-phospho-L-histidine.</text>
        <dbReference type="EC" id="2.7.13.3"/>
    </reaction>
</comment>
<evidence type="ECO:0000256" key="14">
    <source>
        <dbReference type="ARBA" id="ARBA00030800"/>
    </source>
</evidence>
<evidence type="ECO:0000256" key="9">
    <source>
        <dbReference type="ARBA" id="ARBA00022777"/>
    </source>
</evidence>
<evidence type="ECO:0000313" key="18">
    <source>
        <dbReference type="EMBL" id="SFK66103.1"/>
    </source>
</evidence>
<evidence type="ECO:0000256" key="3">
    <source>
        <dbReference type="ARBA" id="ARBA00004496"/>
    </source>
</evidence>
<evidence type="ECO:0000256" key="8">
    <source>
        <dbReference type="ARBA" id="ARBA00022679"/>
    </source>
</evidence>
<dbReference type="InterPro" id="IPR050482">
    <property type="entry name" value="Sensor_HK_TwoCompSys"/>
</dbReference>
<dbReference type="EC" id="2.7.13.3" evidence="4"/>
<evidence type="ECO:0000313" key="19">
    <source>
        <dbReference type="Proteomes" id="UP000198924"/>
    </source>
</evidence>
<dbReference type="CDD" id="cd16917">
    <property type="entry name" value="HATPase_UhpB-NarQ-NarX-like"/>
    <property type="match status" value="1"/>
</dbReference>
<gene>
    <name evidence="18" type="ORF">SAMN04488079_11844</name>
</gene>
<dbReference type="InterPro" id="IPR003594">
    <property type="entry name" value="HATPase_dom"/>
</dbReference>
<evidence type="ECO:0000259" key="17">
    <source>
        <dbReference type="Pfam" id="PF07730"/>
    </source>
</evidence>
<feature type="transmembrane region" description="Helical" evidence="15">
    <location>
        <begin position="24"/>
        <end position="41"/>
    </location>
</feature>
<organism evidence="18 19">
    <name type="scientific">Methylophaga sulfidovorans</name>
    <dbReference type="NCBI Taxonomy" id="45496"/>
    <lineage>
        <taxon>Bacteria</taxon>
        <taxon>Pseudomonadati</taxon>
        <taxon>Pseudomonadota</taxon>
        <taxon>Gammaproteobacteria</taxon>
        <taxon>Thiotrichales</taxon>
        <taxon>Piscirickettsiaceae</taxon>
        <taxon>Methylophaga</taxon>
    </lineage>
</organism>
<dbReference type="GO" id="GO:0016020">
    <property type="term" value="C:membrane"/>
    <property type="evidence" value="ECO:0007669"/>
    <property type="project" value="InterPro"/>
</dbReference>
<dbReference type="GO" id="GO:0051539">
    <property type="term" value="F:4 iron, 4 sulfur cluster binding"/>
    <property type="evidence" value="ECO:0007669"/>
    <property type="project" value="UniProtKB-KW"/>
</dbReference>
<comment type="function">
    <text evidence="13">Member of the two-component regulatory system NreB/NreC involved in the control of dissimilatory nitrate/nitrite reduction in response to oxygen. NreB functions as a direct oxygen sensor histidine kinase which is autophosphorylated, in the absence of oxygen, probably at the conserved histidine residue, and transfers its phosphate group probably to a conserved aspartate residue of NreC. NreB/NreC activates the expression of the nitrate (narGHJI) and nitrite (nir) reductase operons, as well as the putative nitrate transporter gene narT.</text>
</comment>
<keyword evidence="9 18" id="KW-0418">Kinase</keyword>
<evidence type="ECO:0000256" key="15">
    <source>
        <dbReference type="SAM" id="Phobius"/>
    </source>
</evidence>
<dbReference type="EMBL" id="FOSH01000018">
    <property type="protein sequence ID" value="SFK66103.1"/>
    <property type="molecule type" value="Genomic_DNA"/>
</dbReference>
<evidence type="ECO:0000256" key="4">
    <source>
        <dbReference type="ARBA" id="ARBA00012438"/>
    </source>
</evidence>
<feature type="transmembrane region" description="Helical" evidence="15">
    <location>
        <begin position="61"/>
        <end position="78"/>
    </location>
</feature>
<dbReference type="Proteomes" id="UP000198924">
    <property type="component" value="Unassembled WGS sequence"/>
</dbReference>
<dbReference type="Gene3D" id="1.20.5.1930">
    <property type="match status" value="1"/>
</dbReference>
<feature type="domain" description="Histidine kinase/HSP90-like ATPase" evidence="16">
    <location>
        <begin position="233"/>
        <end position="325"/>
    </location>
</feature>
<keyword evidence="7" id="KW-0963">Cytoplasm</keyword>
<keyword evidence="10" id="KW-0408">Iron</keyword>
<dbReference type="RefSeq" id="WP_091715533.1">
    <property type="nucleotide sequence ID" value="NZ_FOSH01000018.1"/>
</dbReference>
<sequence length="328" mass="37158">MEGLQLQKHPSTNSLRKQSIKRDVVWITLSSFITYLVASYFDLAERYIDWTALGELYQLDEIIFVLLVFCAGLIWFSSRRISELSLSLKHNLAMQAELSQNNKKIRQLLNDKQSLVQRIALVRESERDHLAFELHDVFGQHLAAMDANLTVALNQTNNTALKPILESVMDSTTVLRSITRNKLRHLKPPSLDSIGLKGAVRELVSEWKQSFSGTENISLDINDNEIPKPVALTMYRGLQEGLTNITRHADAEQVFIHFHQFREPGNACIQLKLEDDGQGINTNIESQQGLGLISIRERCEALDGEFYIAARQPQGTCLTITIPYDPIV</sequence>
<dbReference type="PANTHER" id="PTHR24421:SF58">
    <property type="entry name" value="SIGNAL TRANSDUCTION HISTIDINE-PROTEIN KINASE_PHOSPHATASE UHPB"/>
    <property type="match status" value="1"/>
</dbReference>
<evidence type="ECO:0000256" key="1">
    <source>
        <dbReference type="ARBA" id="ARBA00000085"/>
    </source>
</evidence>
<proteinExistence type="predicted"/>
<evidence type="ECO:0000256" key="11">
    <source>
        <dbReference type="ARBA" id="ARBA00023012"/>
    </source>
</evidence>
<dbReference type="PRINTS" id="PR00344">
    <property type="entry name" value="BCTRLSENSOR"/>
</dbReference>
<reference evidence="19" key="1">
    <citation type="submission" date="2016-10" db="EMBL/GenBank/DDBJ databases">
        <authorList>
            <person name="Varghese N."/>
            <person name="Submissions S."/>
        </authorList>
    </citation>
    <scope>NUCLEOTIDE SEQUENCE [LARGE SCALE GENOMIC DNA]</scope>
    <source>
        <strain evidence="19">DSM 11578</strain>
    </source>
</reference>
<keyword evidence="12" id="KW-0411">Iron-sulfur</keyword>
<dbReference type="GO" id="GO:0005737">
    <property type="term" value="C:cytoplasm"/>
    <property type="evidence" value="ECO:0007669"/>
    <property type="project" value="UniProtKB-SubCell"/>
</dbReference>
<comment type="subcellular location">
    <subcellularLocation>
        <location evidence="3">Cytoplasm</location>
    </subcellularLocation>
</comment>
<evidence type="ECO:0000256" key="13">
    <source>
        <dbReference type="ARBA" id="ARBA00024827"/>
    </source>
</evidence>
<dbReference type="Gene3D" id="3.30.565.10">
    <property type="entry name" value="Histidine kinase-like ATPase, C-terminal domain"/>
    <property type="match status" value="1"/>
</dbReference>
<keyword evidence="15" id="KW-0472">Membrane</keyword>
<comment type="cofactor">
    <cofactor evidence="2">
        <name>[4Fe-4S] cluster</name>
        <dbReference type="ChEBI" id="CHEBI:49883"/>
    </cofactor>
</comment>
<accession>A0A1I4BC37</accession>
<keyword evidence="15" id="KW-1133">Transmembrane helix</keyword>
<evidence type="ECO:0000256" key="6">
    <source>
        <dbReference type="ARBA" id="ARBA00022485"/>
    </source>
</evidence>
<dbReference type="InterPro" id="IPR036890">
    <property type="entry name" value="HATPase_C_sf"/>
</dbReference>
<protein>
    <recommendedName>
        <fullName evidence="5">Oxygen sensor histidine kinase NreB</fullName>
        <ecNumber evidence="4">2.7.13.3</ecNumber>
    </recommendedName>
    <alternativeName>
        <fullName evidence="14">Nitrogen regulation protein B</fullName>
    </alternativeName>
</protein>
<dbReference type="AlphaFoldDB" id="A0A1I4BC37"/>
<feature type="domain" description="Signal transduction histidine kinase subgroup 3 dimerisation and phosphoacceptor" evidence="17">
    <location>
        <begin position="126"/>
        <end position="190"/>
    </location>
</feature>
<name>A0A1I4BC37_9GAMM</name>
<evidence type="ECO:0000259" key="16">
    <source>
        <dbReference type="Pfam" id="PF02518"/>
    </source>
</evidence>
<evidence type="ECO:0000256" key="7">
    <source>
        <dbReference type="ARBA" id="ARBA00022490"/>
    </source>
</evidence>
<dbReference type="GO" id="GO:0000155">
    <property type="term" value="F:phosphorelay sensor kinase activity"/>
    <property type="evidence" value="ECO:0007669"/>
    <property type="project" value="InterPro"/>
</dbReference>
<keyword evidence="19" id="KW-1185">Reference proteome</keyword>